<evidence type="ECO:0000313" key="2">
    <source>
        <dbReference type="Proteomes" id="UP000016511"/>
    </source>
</evidence>
<keyword evidence="2" id="KW-1185">Reference proteome</keyword>
<dbReference type="EMBL" id="AWSJ01000369">
    <property type="protein sequence ID" value="ERI04964.1"/>
    <property type="molecule type" value="Genomic_DNA"/>
</dbReference>
<gene>
    <name evidence="1" type="ORF">HMPREF0083_05867</name>
</gene>
<protein>
    <submittedName>
        <fullName evidence="1">Uncharacterized protein</fullName>
    </submittedName>
</protein>
<dbReference type="HOGENOM" id="CLU_3131710_0_0_9"/>
<reference evidence="1 2" key="1">
    <citation type="submission" date="2013-08" db="EMBL/GenBank/DDBJ databases">
        <authorList>
            <person name="Weinstock G."/>
            <person name="Sodergren E."/>
            <person name="Wylie T."/>
            <person name="Fulton L."/>
            <person name="Fulton R."/>
            <person name="Fronick C."/>
            <person name="O'Laughlin M."/>
            <person name="Godfrey J."/>
            <person name="Miner T."/>
            <person name="Herter B."/>
            <person name="Appelbaum E."/>
            <person name="Cordes M."/>
            <person name="Lek S."/>
            <person name="Wollam A."/>
            <person name="Pepin K.H."/>
            <person name="Palsikar V.B."/>
            <person name="Mitreva M."/>
            <person name="Wilson R.K."/>
        </authorList>
    </citation>
    <scope>NUCLEOTIDE SEQUENCE [LARGE SCALE GENOMIC DNA]</scope>
    <source>
        <strain evidence="1 2">ATCC 12856</strain>
    </source>
</reference>
<name>U1W8Y9_ANEAE</name>
<dbReference type="Proteomes" id="UP000016511">
    <property type="component" value="Unassembled WGS sequence"/>
</dbReference>
<organism evidence="1 2">
    <name type="scientific">Aneurinibacillus aneurinilyticus ATCC 12856</name>
    <dbReference type="NCBI Taxonomy" id="649747"/>
    <lineage>
        <taxon>Bacteria</taxon>
        <taxon>Bacillati</taxon>
        <taxon>Bacillota</taxon>
        <taxon>Bacilli</taxon>
        <taxon>Bacillales</taxon>
        <taxon>Paenibacillaceae</taxon>
        <taxon>Aneurinibacillus group</taxon>
        <taxon>Aneurinibacillus</taxon>
    </lineage>
</organism>
<sequence length="49" mass="6045">MKLSKEGKIGRYFRIILNEESYFTLMQLYDSLGDRDRMEEQYWLLISYT</sequence>
<proteinExistence type="predicted"/>
<comment type="caution">
    <text evidence="1">The sequence shown here is derived from an EMBL/GenBank/DDBJ whole genome shotgun (WGS) entry which is preliminary data.</text>
</comment>
<evidence type="ECO:0000313" key="1">
    <source>
        <dbReference type="EMBL" id="ERI04964.1"/>
    </source>
</evidence>
<dbReference type="AlphaFoldDB" id="U1W8Y9"/>
<dbReference type="STRING" id="649747.HMPREF0083_05867"/>
<accession>U1W8Y9</accession>